<gene>
    <name evidence="2" type="ORF">GCM10009550_66630</name>
</gene>
<feature type="domain" description="DUF4253" evidence="1">
    <location>
        <begin position="172"/>
        <end position="279"/>
    </location>
</feature>
<comment type="caution">
    <text evidence="2">The sequence shown here is derived from an EMBL/GenBank/DDBJ whole genome shotgun (WGS) entry which is preliminary data.</text>
</comment>
<name>A0ABP4CCQ4_9ACTN</name>
<reference evidence="3" key="1">
    <citation type="journal article" date="2019" name="Int. J. Syst. Evol. Microbiol.">
        <title>The Global Catalogue of Microorganisms (GCM) 10K type strain sequencing project: providing services to taxonomists for standard genome sequencing and annotation.</title>
        <authorList>
            <consortium name="The Broad Institute Genomics Platform"/>
            <consortium name="The Broad Institute Genome Sequencing Center for Infectious Disease"/>
            <person name="Wu L."/>
            <person name="Ma J."/>
        </authorList>
    </citation>
    <scope>NUCLEOTIDE SEQUENCE [LARGE SCALE GENOMIC DNA]</scope>
    <source>
        <strain evidence="3">JCM 10696</strain>
    </source>
</reference>
<evidence type="ECO:0000313" key="3">
    <source>
        <dbReference type="Proteomes" id="UP001500665"/>
    </source>
</evidence>
<proteinExistence type="predicted"/>
<dbReference type="InterPro" id="IPR025349">
    <property type="entry name" value="DUF4253"/>
</dbReference>
<dbReference type="Pfam" id="PF14062">
    <property type="entry name" value="DUF4253"/>
    <property type="match status" value="1"/>
</dbReference>
<evidence type="ECO:0000259" key="1">
    <source>
        <dbReference type="Pfam" id="PF14062"/>
    </source>
</evidence>
<organism evidence="2 3">
    <name type="scientific">Actinocorallia libanotica</name>
    <dbReference type="NCBI Taxonomy" id="46162"/>
    <lineage>
        <taxon>Bacteria</taxon>
        <taxon>Bacillati</taxon>
        <taxon>Actinomycetota</taxon>
        <taxon>Actinomycetes</taxon>
        <taxon>Streptosporangiales</taxon>
        <taxon>Thermomonosporaceae</taxon>
        <taxon>Actinocorallia</taxon>
    </lineage>
</organism>
<dbReference type="RefSeq" id="WP_344245670.1">
    <property type="nucleotide sequence ID" value="NZ_BAAAHH010000039.1"/>
</dbReference>
<dbReference type="Proteomes" id="UP001500665">
    <property type="component" value="Unassembled WGS sequence"/>
</dbReference>
<accession>A0ABP4CCQ4</accession>
<dbReference type="EMBL" id="BAAAHH010000039">
    <property type="protein sequence ID" value="GAA0965749.1"/>
    <property type="molecule type" value="Genomic_DNA"/>
</dbReference>
<evidence type="ECO:0000313" key="2">
    <source>
        <dbReference type="EMBL" id="GAA0965749.1"/>
    </source>
</evidence>
<keyword evidence="3" id="KW-1185">Reference proteome</keyword>
<protein>
    <submittedName>
        <fullName evidence="2">DUF4253 domain-containing protein</fullName>
    </submittedName>
</protein>
<sequence length="279" mass="30790">MDDHRRGRALPAGVYRLFADGGNGRTLNVPLPDGAVVWPDRTYRRDHAVTRPAFWLSDAPVTGEVWRELAAEHPYSGLWPLLLDESAQPWSAGQVAPEPESEIDVYDPAFFMAEVWQDMIEPRLRYGDDFEDLAPFGKFCPGLAPPGVPMAEPQEAADWYAGQLGDGRTTLLGLVAAGRSADALAVMGWQGALNHNQWTAPLAAVVRSWEDRFGVRLVRVGFNTLEFSVSAPPRDAEHAVHIAAEHWAFCPDVIVQGAGTLEAYAAELVGRNAWSFWWD</sequence>